<dbReference type="SUPFAM" id="SSF53383">
    <property type="entry name" value="PLP-dependent transferases"/>
    <property type="match status" value="1"/>
</dbReference>
<dbReference type="Gene3D" id="3.90.1150.10">
    <property type="entry name" value="Aspartate Aminotransferase, domain 1"/>
    <property type="match status" value="1"/>
</dbReference>
<dbReference type="AlphaFoldDB" id="A0A7J7HR52"/>
<dbReference type="InterPro" id="IPR015424">
    <property type="entry name" value="PyrdxlP-dep_Trfase"/>
</dbReference>
<proteinExistence type="inferred from homology"/>
<evidence type="ECO:0008006" key="7">
    <source>
        <dbReference type="Google" id="ProtNLM"/>
    </source>
</evidence>
<dbReference type="Gene3D" id="3.40.640.10">
    <property type="entry name" value="Type I PLP-dependent aspartate aminotransferase-like (Major domain)"/>
    <property type="match status" value="1"/>
</dbReference>
<dbReference type="GO" id="GO:0016740">
    <property type="term" value="F:transferase activity"/>
    <property type="evidence" value="ECO:0007669"/>
    <property type="project" value="UniProtKB-KW"/>
</dbReference>
<evidence type="ECO:0000313" key="6">
    <source>
        <dbReference type="Proteomes" id="UP000593564"/>
    </source>
</evidence>
<organism evidence="5 6">
    <name type="scientific">Camellia sinensis</name>
    <name type="common">Tea plant</name>
    <name type="synonym">Thea sinensis</name>
    <dbReference type="NCBI Taxonomy" id="4442"/>
    <lineage>
        <taxon>Eukaryota</taxon>
        <taxon>Viridiplantae</taxon>
        <taxon>Streptophyta</taxon>
        <taxon>Embryophyta</taxon>
        <taxon>Tracheophyta</taxon>
        <taxon>Spermatophyta</taxon>
        <taxon>Magnoliopsida</taxon>
        <taxon>eudicotyledons</taxon>
        <taxon>Gunneridae</taxon>
        <taxon>Pentapetalae</taxon>
        <taxon>asterids</taxon>
        <taxon>Ericales</taxon>
        <taxon>Theaceae</taxon>
        <taxon>Camellia</taxon>
    </lineage>
</organism>
<sequence length="140" mass="15432">MTSLCNNNLMILGQKEAKIGRRNRAAAVVLGDFGRSPRMQYHALSLACQEMMQTVATKKLKQGPALKSLESYFYFLSNNYFGLSSHPTISKDAAKAALAHGMGPRGSVLICGYTSYHGLLESCLADLKKKELVLDTQMWI</sequence>
<name>A0A7J7HR52_CAMSI</name>
<dbReference type="EMBL" id="JACBKZ010000003">
    <property type="protein sequence ID" value="KAF5954877.1"/>
    <property type="molecule type" value="Genomic_DNA"/>
</dbReference>
<keyword evidence="6" id="KW-1185">Reference proteome</keyword>
<dbReference type="InterPro" id="IPR015422">
    <property type="entry name" value="PyrdxlP-dep_Trfase_small"/>
</dbReference>
<reference evidence="6" key="1">
    <citation type="journal article" date="2020" name="Nat. Commun.">
        <title>Genome assembly of wild tea tree DASZ reveals pedigree and selection history of tea varieties.</title>
        <authorList>
            <person name="Zhang W."/>
            <person name="Zhang Y."/>
            <person name="Qiu H."/>
            <person name="Guo Y."/>
            <person name="Wan H."/>
            <person name="Zhang X."/>
            <person name="Scossa F."/>
            <person name="Alseekh S."/>
            <person name="Zhang Q."/>
            <person name="Wang P."/>
            <person name="Xu L."/>
            <person name="Schmidt M.H."/>
            <person name="Jia X."/>
            <person name="Li D."/>
            <person name="Zhu A."/>
            <person name="Guo F."/>
            <person name="Chen W."/>
            <person name="Ni D."/>
            <person name="Usadel B."/>
            <person name="Fernie A.R."/>
            <person name="Wen W."/>
        </authorList>
    </citation>
    <scope>NUCLEOTIDE SEQUENCE [LARGE SCALE GENOMIC DNA]</scope>
    <source>
        <strain evidence="6">cv. G240</strain>
    </source>
</reference>
<comment type="cofactor">
    <cofactor evidence="1">
        <name>pyridoxal 5'-phosphate</name>
        <dbReference type="ChEBI" id="CHEBI:597326"/>
    </cofactor>
</comment>
<comment type="similarity">
    <text evidence="2">Belongs to the class-II pyridoxal-phosphate-dependent aminotransferase family. BioF subfamily.</text>
</comment>
<dbReference type="PANTHER" id="PTHR13693:SF77">
    <property type="entry name" value="8-AMINO-7-OXONONANOATE SYNTHASE"/>
    <property type="match status" value="1"/>
</dbReference>
<accession>A0A7J7HR52</accession>
<reference evidence="5 6" key="2">
    <citation type="submission" date="2020-07" db="EMBL/GenBank/DDBJ databases">
        <title>Genome assembly of wild tea tree DASZ reveals pedigree and selection history of tea varieties.</title>
        <authorList>
            <person name="Zhang W."/>
        </authorList>
    </citation>
    <scope>NUCLEOTIDE SEQUENCE [LARGE SCALE GENOMIC DNA]</scope>
    <source>
        <strain evidence="6">cv. G240</strain>
        <tissue evidence="5">Leaf</tissue>
    </source>
</reference>
<gene>
    <name evidence="5" type="ORF">HYC85_007733</name>
</gene>
<evidence type="ECO:0000256" key="3">
    <source>
        <dbReference type="ARBA" id="ARBA00022679"/>
    </source>
</evidence>
<dbReference type="InterPro" id="IPR050087">
    <property type="entry name" value="AON_synthase_class-II"/>
</dbReference>
<keyword evidence="4" id="KW-0663">Pyridoxal phosphate</keyword>
<evidence type="ECO:0000256" key="1">
    <source>
        <dbReference type="ARBA" id="ARBA00001933"/>
    </source>
</evidence>
<dbReference type="PANTHER" id="PTHR13693">
    <property type="entry name" value="CLASS II AMINOTRANSFERASE/8-AMINO-7-OXONONANOATE SYNTHASE"/>
    <property type="match status" value="1"/>
</dbReference>
<protein>
    <recommendedName>
        <fullName evidence="7">Aminotransferase class I/classII domain-containing protein</fullName>
    </recommendedName>
</protein>
<dbReference type="GO" id="GO:0009102">
    <property type="term" value="P:biotin biosynthetic process"/>
    <property type="evidence" value="ECO:0007669"/>
    <property type="project" value="TreeGrafter"/>
</dbReference>
<evidence type="ECO:0000256" key="2">
    <source>
        <dbReference type="ARBA" id="ARBA00010008"/>
    </source>
</evidence>
<comment type="caution">
    <text evidence="5">The sequence shown here is derived from an EMBL/GenBank/DDBJ whole genome shotgun (WGS) entry which is preliminary data.</text>
</comment>
<dbReference type="Proteomes" id="UP000593564">
    <property type="component" value="Unassembled WGS sequence"/>
</dbReference>
<evidence type="ECO:0000256" key="4">
    <source>
        <dbReference type="ARBA" id="ARBA00022898"/>
    </source>
</evidence>
<dbReference type="InterPro" id="IPR015421">
    <property type="entry name" value="PyrdxlP-dep_Trfase_major"/>
</dbReference>
<keyword evidence="3" id="KW-0808">Transferase</keyword>
<evidence type="ECO:0000313" key="5">
    <source>
        <dbReference type="EMBL" id="KAF5954877.1"/>
    </source>
</evidence>